<evidence type="ECO:0000313" key="1">
    <source>
        <dbReference type="EMBL" id="MDR8263981.1"/>
    </source>
</evidence>
<dbReference type="EMBL" id="VMBB01001310">
    <property type="protein sequence ID" value="MDR8263981.1"/>
    <property type="molecule type" value="Genomic_DNA"/>
</dbReference>
<accession>A0ABD5DFW2</accession>
<dbReference type="Gene3D" id="3.40.50.720">
    <property type="entry name" value="NAD(P)-binding Rossmann-like Domain"/>
    <property type="match status" value="1"/>
</dbReference>
<gene>
    <name evidence="1" type="ORF">FPK87_26535</name>
</gene>
<dbReference type="AlphaFoldDB" id="A0ABD5DFW2"/>
<organism evidence="1">
    <name type="scientific">Acinetobacter baumannii</name>
    <dbReference type="NCBI Taxonomy" id="470"/>
    <lineage>
        <taxon>Bacteria</taxon>
        <taxon>Pseudomonadati</taxon>
        <taxon>Pseudomonadota</taxon>
        <taxon>Gammaproteobacteria</taxon>
        <taxon>Moraxellales</taxon>
        <taxon>Moraxellaceae</taxon>
        <taxon>Acinetobacter</taxon>
        <taxon>Acinetobacter calcoaceticus/baumannii complex</taxon>
    </lineage>
</organism>
<feature type="non-terminal residue" evidence="1">
    <location>
        <position position="82"/>
    </location>
</feature>
<comment type="caution">
    <text evidence="1">The sequence shown here is derived from an EMBL/GenBank/DDBJ whole genome shotgun (WGS) entry which is preliminary data.</text>
</comment>
<feature type="non-terminal residue" evidence="1">
    <location>
        <position position="1"/>
    </location>
</feature>
<reference evidence="1" key="1">
    <citation type="submission" date="2019-07" db="EMBL/GenBank/DDBJ databases">
        <title>Biological characteristics of mucoid Acinetobacter baumannii from a general hospital in China.</title>
        <authorList>
            <person name="Hua X."/>
            <person name="Yu Y."/>
        </authorList>
    </citation>
    <scope>NUCLEOTIDE SEQUENCE [LARGE SCALE GENOMIC DNA]</scope>
    <source>
        <strain evidence="1">N41</strain>
    </source>
</reference>
<sequence>HARLKDPQIVSFETKKGTLIDVEVFVNCQYGYDIQCEVVGETGIARLPEPSAVQMRKSASLSTAILTDWKDRFIKAYDVELQ</sequence>
<dbReference type="Gene3D" id="3.30.360.10">
    <property type="entry name" value="Dihydrodipicolinate Reductase, domain 2"/>
    <property type="match status" value="1"/>
</dbReference>
<protein>
    <submittedName>
        <fullName evidence="1">Inositol 2-dehydrogenase</fullName>
    </submittedName>
</protein>
<name>A0ABD5DFW2_ACIBA</name>
<proteinExistence type="predicted"/>